<evidence type="ECO:0000313" key="1">
    <source>
        <dbReference type="EMBL" id="EAR11282.1"/>
    </source>
</evidence>
<accession>A4B9I1</accession>
<organism evidence="1 2">
    <name type="scientific">Reinekea blandensis MED297</name>
    <dbReference type="NCBI Taxonomy" id="314283"/>
    <lineage>
        <taxon>Bacteria</taxon>
        <taxon>Pseudomonadati</taxon>
        <taxon>Pseudomonadota</taxon>
        <taxon>Gammaproteobacteria</taxon>
        <taxon>Oceanospirillales</taxon>
        <taxon>Saccharospirillaceae</taxon>
        <taxon>Reinekea</taxon>
    </lineage>
</organism>
<dbReference type="SUPFAM" id="SSF56935">
    <property type="entry name" value="Porins"/>
    <property type="match status" value="1"/>
</dbReference>
<reference evidence="1 2" key="1">
    <citation type="submission" date="2006-02" db="EMBL/GenBank/DDBJ databases">
        <authorList>
            <person name="Pinhassi J."/>
            <person name="Pedros-Alio C."/>
            <person name="Ferriera S."/>
            <person name="Johnson J."/>
            <person name="Kravitz S."/>
            <person name="Halpern A."/>
            <person name="Remington K."/>
            <person name="Beeson K."/>
            <person name="Tran B."/>
            <person name="Rogers Y.-H."/>
            <person name="Friedman R."/>
            <person name="Venter J.C."/>
        </authorList>
    </citation>
    <scope>NUCLEOTIDE SEQUENCE [LARGE SCALE GENOMIC DNA]</scope>
    <source>
        <strain evidence="1 2">MED297</strain>
    </source>
</reference>
<dbReference type="EMBL" id="AAOE01000001">
    <property type="protein sequence ID" value="EAR11282.1"/>
    <property type="molecule type" value="Genomic_DNA"/>
</dbReference>
<protein>
    <recommendedName>
        <fullName evidence="3">Outer membrane protein V</fullName>
    </recommendedName>
</protein>
<comment type="caution">
    <text evidence="1">The sequence shown here is derived from an EMBL/GenBank/DDBJ whole genome shotgun (WGS) entry which is preliminary data.</text>
</comment>
<keyword evidence="2" id="KW-1185">Reference proteome</keyword>
<gene>
    <name evidence="1" type="ORF">MED297_20382</name>
</gene>
<dbReference type="HOGENOM" id="CLU_1085342_0_0_6"/>
<dbReference type="Proteomes" id="UP000005953">
    <property type="component" value="Unassembled WGS sequence"/>
</dbReference>
<proteinExistence type="predicted"/>
<dbReference type="AlphaFoldDB" id="A4B9I1"/>
<sequence length="256" mass="28333">MQLGRNPVKPLVYSLLFITSVCFAEDDLGWQVGLGVVSSDLLTEDADRPIFPAVRDDNKQYMLIPNLKWQGEHWSVGAEGIGWRTRFENDLKLQSTVGYPSSRISLSGERGWLRYGGFLSASYSDGTTTTAGVNAAGLSYELTTGYNDRADDRKHKVSFGAPVFISQSRSTVVIGTAYVQSENAPFIENNNDLTTSVQPGDYRHAGITLFSPLSLSDSLRLILSGTVQWNDQDLVQQLPLMPDVQFNTFALLSYQF</sequence>
<evidence type="ECO:0000313" key="2">
    <source>
        <dbReference type="Proteomes" id="UP000005953"/>
    </source>
</evidence>
<name>A4B9I1_9GAMM</name>
<evidence type="ECO:0008006" key="3">
    <source>
        <dbReference type="Google" id="ProtNLM"/>
    </source>
</evidence>